<dbReference type="STRING" id="151549.A0A4C1S9A1"/>
<comment type="caution">
    <text evidence="3">The sequence shown here is derived from an EMBL/GenBank/DDBJ whole genome shotgun (WGS) entry which is preliminary data.</text>
</comment>
<dbReference type="OrthoDB" id="269822at2759"/>
<evidence type="ECO:0000256" key="1">
    <source>
        <dbReference type="SAM" id="Coils"/>
    </source>
</evidence>
<dbReference type="Gene3D" id="2.60.40.150">
    <property type="entry name" value="C2 domain"/>
    <property type="match status" value="1"/>
</dbReference>
<gene>
    <name evidence="3" type="primary">Plc21C</name>
    <name evidence="3" type="ORF">EVAR_101_1</name>
</gene>
<evidence type="ECO:0000256" key="2">
    <source>
        <dbReference type="SAM" id="MobiDB-lite"/>
    </source>
</evidence>
<evidence type="ECO:0000313" key="4">
    <source>
        <dbReference type="Proteomes" id="UP000299102"/>
    </source>
</evidence>
<feature type="compositionally biased region" description="Basic and acidic residues" evidence="2">
    <location>
        <begin position="193"/>
        <end position="211"/>
    </location>
</feature>
<keyword evidence="4" id="KW-1185">Reference proteome</keyword>
<dbReference type="InterPro" id="IPR042531">
    <property type="entry name" value="PLC-beta_C_sf"/>
</dbReference>
<reference evidence="3 4" key="1">
    <citation type="journal article" date="2019" name="Commun. Biol.">
        <title>The bagworm genome reveals a unique fibroin gene that provides high tensile strength.</title>
        <authorList>
            <person name="Kono N."/>
            <person name="Nakamura H."/>
            <person name="Ohtoshi R."/>
            <person name="Tomita M."/>
            <person name="Numata K."/>
            <person name="Arakawa K."/>
        </authorList>
    </citation>
    <scope>NUCLEOTIDE SEQUENCE [LARGE SCALE GENOMIC DNA]</scope>
</reference>
<dbReference type="EMBL" id="BGZK01000001">
    <property type="protein sequence ID" value="GBO98495.1"/>
    <property type="molecule type" value="Genomic_DNA"/>
</dbReference>
<feature type="compositionally biased region" description="Polar residues" evidence="2">
    <location>
        <begin position="8"/>
        <end position="18"/>
    </location>
</feature>
<name>A0A4C1S9A1_EUMVA</name>
<feature type="region of interest" description="Disordered" evidence="2">
    <location>
        <begin position="1"/>
        <end position="27"/>
    </location>
</feature>
<feature type="region of interest" description="Disordered" evidence="2">
    <location>
        <begin position="181"/>
        <end position="218"/>
    </location>
</feature>
<keyword evidence="1" id="KW-0175">Coiled coil</keyword>
<evidence type="ECO:0000313" key="3">
    <source>
        <dbReference type="EMBL" id="GBO98495.1"/>
    </source>
</evidence>
<feature type="coiled-coil region" evidence="1">
    <location>
        <begin position="227"/>
        <end position="254"/>
    </location>
</feature>
<dbReference type="AlphaFoldDB" id="A0A4C1S9A1"/>
<sequence length="426" mass="47996">MTDFERVTASTESSSNEAFTGVSGGSGTTRCRPVVLPELASIRIAAHEDNGRLIGHRILPVSGLCPGYRHVSLRTELGLPLPLPATLFLLVVVKDYVPDKLSELAEALANPIKYQSELDKREHQLSVLTEDTDVPDEVPKYPPKSITATKQDGNLSVDNCSTRPLSAVMDTSELLKSEASNAIPPVMAAQPKIQEKDDPNTQKNKETKENGSSEDLTTESLETFLSCKSVRDKYAERERKLDALHRKQEKERKQISGPKPNVTKIMRRLPSYKALEASCSSTAEVLEREHVAQERDLRLRYHHEIYAAIEKHVRHAQQAQMKELTESLEVKKKEILNELANRRKEGVKALSKKPNRDKEEILRIKREIHSQTVERGVAECSRLEEGYARRREALAREHERVRALLQKRRDQDLLELEAKCGGAPEG</sequence>
<dbReference type="InterPro" id="IPR035892">
    <property type="entry name" value="C2_domain_sf"/>
</dbReference>
<dbReference type="Proteomes" id="UP000299102">
    <property type="component" value="Unassembled WGS sequence"/>
</dbReference>
<dbReference type="Gene3D" id="1.20.1230.10">
    <property type="entry name" value="Phospholipase C beta, distal C-terminal domain"/>
    <property type="match status" value="1"/>
</dbReference>
<organism evidence="3 4">
    <name type="scientific">Eumeta variegata</name>
    <name type="common">Bagworm moth</name>
    <name type="synonym">Eumeta japonica</name>
    <dbReference type="NCBI Taxonomy" id="151549"/>
    <lineage>
        <taxon>Eukaryota</taxon>
        <taxon>Metazoa</taxon>
        <taxon>Ecdysozoa</taxon>
        <taxon>Arthropoda</taxon>
        <taxon>Hexapoda</taxon>
        <taxon>Insecta</taxon>
        <taxon>Pterygota</taxon>
        <taxon>Neoptera</taxon>
        <taxon>Endopterygota</taxon>
        <taxon>Lepidoptera</taxon>
        <taxon>Glossata</taxon>
        <taxon>Ditrysia</taxon>
        <taxon>Tineoidea</taxon>
        <taxon>Psychidae</taxon>
        <taxon>Oiketicinae</taxon>
        <taxon>Eumeta</taxon>
    </lineage>
</organism>
<proteinExistence type="predicted"/>
<accession>A0A4C1S9A1</accession>
<feature type="coiled-coil region" evidence="1">
    <location>
        <begin position="314"/>
        <end position="345"/>
    </location>
</feature>
<dbReference type="SUPFAM" id="SSF69989">
    <property type="entry name" value="C-terminal domain of PLC-beta"/>
    <property type="match status" value="1"/>
</dbReference>
<protein>
    <submittedName>
        <fullName evidence="3">1-phosphatidylinositol 4,5-bisphosphate phosphodiesterase classes I and II</fullName>
    </submittedName>
</protein>